<comment type="caution">
    <text evidence="1">The sequence shown here is derived from an EMBL/GenBank/DDBJ whole genome shotgun (WGS) entry which is preliminary data.</text>
</comment>
<reference evidence="1 2" key="1">
    <citation type="submission" date="2019-05" db="EMBL/GenBank/DDBJ databases">
        <title>Dyadobacter AR-3-8 sp. nov., isolated from arctic soil.</title>
        <authorList>
            <person name="Chaudhary D.K."/>
        </authorList>
    </citation>
    <scope>NUCLEOTIDE SEQUENCE [LARGE SCALE GENOMIC DNA]</scope>
    <source>
        <strain evidence="1 2">AR-3-8</strain>
    </source>
</reference>
<name>A0A4U6D5K0_9BACT</name>
<gene>
    <name evidence="1" type="ORF">FDK13_07440</name>
</gene>
<organism evidence="1 2">
    <name type="scientific">Dyadobacter frigoris</name>
    <dbReference type="NCBI Taxonomy" id="2576211"/>
    <lineage>
        <taxon>Bacteria</taxon>
        <taxon>Pseudomonadati</taxon>
        <taxon>Bacteroidota</taxon>
        <taxon>Cytophagia</taxon>
        <taxon>Cytophagales</taxon>
        <taxon>Spirosomataceae</taxon>
        <taxon>Dyadobacter</taxon>
    </lineage>
</organism>
<evidence type="ECO:0000313" key="2">
    <source>
        <dbReference type="Proteomes" id="UP000304900"/>
    </source>
</evidence>
<sequence>MPDSEKSKFIKEKFQLIQNAKSIEELITIEGSNILKKCKMDSETYPKVDFKITPSEIKLLVERGMLNENYEFVKGEMSNIEDPLTKILYAIIWKNGDLKKIKHIIKGVTESAETDKRQLPDDAIVFYQFGKYLSGKSGEPIIDQHVLRAFGIFRTSSLNEVAPWRTFKLVTSKHHDLIKEYIDWLSSDNIQPELRAIKDYSYYIDRVLFALGKYSKR</sequence>
<dbReference type="RefSeq" id="WP_137339368.1">
    <property type="nucleotide sequence ID" value="NZ_SZVO01000003.1"/>
</dbReference>
<dbReference type="EMBL" id="SZVO01000003">
    <property type="protein sequence ID" value="TKT92640.1"/>
    <property type="molecule type" value="Genomic_DNA"/>
</dbReference>
<dbReference type="OrthoDB" id="6921581at2"/>
<dbReference type="AlphaFoldDB" id="A0A4U6D5K0"/>
<keyword evidence="2" id="KW-1185">Reference proteome</keyword>
<dbReference type="Proteomes" id="UP000304900">
    <property type="component" value="Unassembled WGS sequence"/>
</dbReference>
<protein>
    <submittedName>
        <fullName evidence="1">Uncharacterized protein</fullName>
    </submittedName>
</protein>
<evidence type="ECO:0000313" key="1">
    <source>
        <dbReference type="EMBL" id="TKT92640.1"/>
    </source>
</evidence>
<accession>A0A4U6D5K0</accession>
<proteinExistence type="predicted"/>